<dbReference type="Pfam" id="PF05573">
    <property type="entry name" value="NosL"/>
    <property type="match status" value="1"/>
</dbReference>
<dbReference type="AlphaFoldDB" id="A0A128EHY4"/>
<dbReference type="EMBL" id="FIZP01000005">
    <property type="protein sequence ID" value="CZE47972.1"/>
    <property type="molecule type" value="Genomic_DNA"/>
</dbReference>
<reference evidence="1 2" key="1">
    <citation type="submission" date="2016-02" db="EMBL/GenBank/DDBJ databases">
        <authorList>
            <consortium name="Pathogen Informatics"/>
        </authorList>
    </citation>
    <scope>NUCLEOTIDE SEQUENCE [LARGE SCALE GENOMIC DNA]</scope>
    <source>
        <strain evidence="1 2">RC20</strain>
    </source>
</reference>
<gene>
    <name evidence="1" type="ORF">ERS672216_01163</name>
</gene>
<dbReference type="RefSeq" id="WP_075540264.1">
    <property type="nucleotide sequence ID" value="NZ_CP053844.1"/>
</dbReference>
<dbReference type="OrthoDB" id="982633at2"/>
<evidence type="ECO:0000313" key="2">
    <source>
        <dbReference type="Proteomes" id="UP000069632"/>
    </source>
</evidence>
<dbReference type="Gene3D" id="3.30.70.2050">
    <property type="match status" value="1"/>
</dbReference>
<proteinExistence type="predicted"/>
<dbReference type="PANTHER" id="PTHR41247:SF1">
    <property type="entry name" value="HTH-TYPE TRANSCRIPTIONAL REPRESSOR YCNK"/>
    <property type="match status" value="1"/>
</dbReference>
<dbReference type="SUPFAM" id="SSF160387">
    <property type="entry name" value="NosL/MerB-like"/>
    <property type="match status" value="2"/>
</dbReference>
<accession>A0A128EHY4</accession>
<evidence type="ECO:0000313" key="1">
    <source>
        <dbReference type="EMBL" id="CZE47972.1"/>
    </source>
</evidence>
<sequence>MRYFLAIFLILNLANSFEIKATNSPFLAQSGEKKEFCSFSAKKIANSYKTSHIVSTTSKEIKQYCSLGELATDSQEVDIVFKTIKAVDAKSQELIDANSAFYLVSSNLGLELAFKNEEDAKEFKAKFGGKIVGFDMAFDMAFDEFNKAQKLENIKKQKRLYPMGERIYKALCEKISPLEYKEINELKADIFKKCKDIDERKAQFVTIYLWEEGRLSAKQEQKIEVHDKDRCPVCGMFVYKYPRWAAKVYLKDDSYEVFDGVKDMMKFLHNPAKFGISVKNGEKFFTKALVSDYYTQHPLDAKEAFYVVGSDVLGPMGHELIPFKNEEDARAFKLDHKGTDIVKFSEISPMILCKLDGASCE</sequence>
<dbReference type="PANTHER" id="PTHR41247">
    <property type="entry name" value="HTH-TYPE TRANSCRIPTIONAL REPRESSOR YCNK"/>
    <property type="match status" value="1"/>
</dbReference>
<dbReference type="InterPro" id="IPR008719">
    <property type="entry name" value="N2O_reductase_NosL"/>
</dbReference>
<dbReference type="Proteomes" id="UP000069632">
    <property type="component" value="Unassembled WGS sequence"/>
</dbReference>
<protein>
    <submittedName>
        <fullName evidence="1">NosL protein</fullName>
    </submittedName>
</protein>
<name>A0A128EHY4_9BACT</name>
<keyword evidence="2" id="KW-1185">Reference proteome</keyword>
<organism evidence="1 2">
    <name type="scientific">Campylobacter geochelonis</name>
    <dbReference type="NCBI Taxonomy" id="1780362"/>
    <lineage>
        <taxon>Bacteria</taxon>
        <taxon>Pseudomonadati</taxon>
        <taxon>Campylobacterota</taxon>
        <taxon>Epsilonproteobacteria</taxon>
        <taxon>Campylobacterales</taxon>
        <taxon>Campylobacteraceae</taxon>
        <taxon>Campylobacter</taxon>
    </lineage>
</organism>